<dbReference type="EMBL" id="KN671175">
    <property type="protein sequence ID" value="KHN00161.1"/>
    <property type="molecule type" value="Genomic_DNA"/>
</dbReference>
<feature type="region of interest" description="Disordered" evidence="1">
    <location>
        <begin position="102"/>
        <end position="127"/>
    </location>
</feature>
<dbReference type="Proteomes" id="UP000053555">
    <property type="component" value="Unassembled WGS sequence"/>
</dbReference>
<reference evidence="2" key="1">
    <citation type="submission" date="2014-07" db="EMBL/GenBank/DDBJ databases">
        <title>Identification of a novel salt tolerance gene in wild soybean by whole-genome sequencing.</title>
        <authorList>
            <person name="Lam H.-M."/>
            <person name="Qi X."/>
            <person name="Li M.-W."/>
            <person name="Liu X."/>
            <person name="Xie M."/>
            <person name="Ni M."/>
            <person name="Xu X."/>
        </authorList>
    </citation>
    <scope>NUCLEOTIDE SEQUENCE [LARGE SCALE GENOMIC DNA]</scope>
    <source>
        <tissue evidence="2">Root</tissue>
    </source>
</reference>
<dbReference type="AlphaFoldDB" id="A0A0B2NSP6"/>
<gene>
    <name evidence="2" type="ORF">glysoja_028689</name>
</gene>
<evidence type="ECO:0000256" key="1">
    <source>
        <dbReference type="SAM" id="MobiDB-lite"/>
    </source>
</evidence>
<evidence type="ECO:0000313" key="2">
    <source>
        <dbReference type="EMBL" id="KHN00161.1"/>
    </source>
</evidence>
<name>A0A0B2NSP6_GLYSO</name>
<sequence length="127" mass="14048">MASLESRRIFSAIDTSWKMIAPRDHRLAVSDRLPDPNRVAASQSTLTSPILENVSHGQLQTRSSVPFDFAMTVTRVAKSGDDGGAVDRGGGRQWWCTEVSDMDRRKKERRKNSDGGQLVVCGGDDER</sequence>
<protein>
    <submittedName>
        <fullName evidence="2">Uncharacterized protein</fullName>
    </submittedName>
</protein>
<accession>A0A0B2NSP6</accession>
<proteinExistence type="predicted"/>
<organism evidence="2">
    <name type="scientific">Glycine soja</name>
    <name type="common">Wild soybean</name>
    <dbReference type="NCBI Taxonomy" id="3848"/>
    <lineage>
        <taxon>Eukaryota</taxon>
        <taxon>Viridiplantae</taxon>
        <taxon>Streptophyta</taxon>
        <taxon>Embryophyta</taxon>
        <taxon>Tracheophyta</taxon>
        <taxon>Spermatophyta</taxon>
        <taxon>Magnoliopsida</taxon>
        <taxon>eudicotyledons</taxon>
        <taxon>Gunneridae</taxon>
        <taxon>Pentapetalae</taxon>
        <taxon>rosids</taxon>
        <taxon>fabids</taxon>
        <taxon>Fabales</taxon>
        <taxon>Fabaceae</taxon>
        <taxon>Papilionoideae</taxon>
        <taxon>50 kb inversion clade</taxon>
        <taxon>NPAAA clade</taxon>
        <taxon>indigoferoid/millettioid clade</taxon>
        <taxon>Phaseoleae</taxon>
        <taxon>Glycine</taxon>
        <taxon>Glycine subgen. Soja</taxon>
    </lineage>
</organism>